<proteinExistence type="predicted"/>
<dbReference type="InterPro" id="IPR012349">
    <property type="entry name" value="Split_barrel_FMN-bd"/>
</dbReference>
<accession>A0ABN8VPZ6</accession>
<evidence type="ECO:0000256" key="1">
    <source>
        <dbReference type="SAM" id="MobiDB-lite"/>
    </source>
</evidence>
<sequence length="300" mass="34789">MSHEMAPWVPMFIQSCKNNTEPFVPFQFATVDKLTNKPRCRTVVFRDFLFHDKKTNVLTFNTDMRSSKITESFIEPSSSNSGGDNQRCETPFFEVCVYFPETWEQYRFSGQSFILSRQFKEIPDEIISKYEIFSPRLSEASDNSTDEDIDTSINDHNDKNNDADDHNINNDNTLIKTTDDDDDDDEHHEDEDSQPQPQEWDAELLRQWSSLSRHTKSLYRKPAPGQKLTSETSKQLDKLHRGVDGAKEDVGLENFGIVCLCIDSVDYLNLKEGRGGERWIFQKTDGKDEEDLWEEQEVCP</sequence>
<organism evidence="3 4">
    <name type="scientific">Saccharomyces eubayanus</name>
    <name type="common">Yeast</name>
    <dbReference type="NCBI Taxonomy" id="1080349"/>
    <lineage>
        <taxon>Eukaryota</taxon>
        <taxon>Fungi</taxon>
        <taxon>Dikarya</taxon>
        <taxon>Ascomycota</taxon>
        <taxon>Saccharomycotina</taxon>
        <taxon>Saccharomycetes</taxon>
        <taxon>Saccharomycetales</taxon>
        <taxon>Saccharomycetaceae</taxon>
        <taxon>Saccharomyces</taxon>
    </lineage>
</organism>
<evidence type="ECO:0000313" key="4">
    <source>
        <dbReference type="Proteomes" id="UP001152964"/>
    </source>
</evidence>
<dbReference type="Pfam" id="PF12766">
    <property type="entry name" value="Pyridox_oxase_2"/>
    <property type="match status" value="1"/>
</dbReference>
<protein>
    <recommendedName>
        <fullName evidence="2">Pyridoxamine 5'-phosphate oxidase Alr4036 family FMN-binding domain-containing protein</fullName>
    </recommendedName>
</protein>
<evidence type="ECO:0000259" key="2">
    <source>
        <dbReference type="Pfam" id="PF12766"/>
    </source>
</evidence>
<reference evidence="3" key="1">
    <citation type="submission" date="2022-08" db="EMBL/GenBank/DDBJ databases">
        <authorList>
            <person name="Byrne P K."/>
        </authorList>
    </citation>
    <scope>NUCLEOTIDE SEQUENCE</scope>
    <source>
        <strain evidence="3">UCD650</strain>
    </source>
</reference>
<dbReference type="PANTHER" id="PTHR28243">
    <property type="entry name" value="AGL049CP"/>
    <property type="match status" value="1"/>
</dbReference>
<dbReference type="PANTHER" id="PTHR28243:SF1">
    <property type="entry name" value="PYRIDOXAMINE 5'-PHOSPHATE OXIDASE ALR4036 FAMILY FMN-BINDING DOMAIN-CONTAINING PROTEIN"/>
    <property type="match status" value="1"/>
</dbReference>
<feature type="region of interest" description="Disordered" evidence="1">
    <location>
        <begin position="138"/>
        <end position="200"/>
    </location>
</feature>
<feature type="compositionally biased region" description="Basic and acidic residues" evidence="1">
    <location>
        <begin position="153"/>
        <end position="168"/>
    </location>
</feature>
<dbReference type="Proteomes" id="UP001152964">
    <property type="component" value="Chromosome 7"/>
</dbReference>
<keyword evidence="4" id="KW-1185">Reference proteome</keyword>
<gene>
    <name evidence="3" type="primary">U6500G02810</name>
    <name evidence="3" type="ORF">SEUBUCD650_0G02810</name>
</gene>
<dbReference type="InterPro" id="IPR024624">
    <property type="entry name" value="Pyridox_Oxase_Alr4036_FMN-bd"/>
</dbReference>
<dbReference type="Gene3D" id="2.30.110.10">
    <property type="entry name" value="Electron Transport, Fmn-binding Protein, Chain A"/>
    <property type="match status" value="1"/>
</dbReference>
<dbReference type="SUPFAM" id="SSF50475">
    <property type="entry name" value="FMN-binding split barrel"/>
    <property type="match status" value="1"/>
</dbReference>
<feature type="compositionally biased region" description="Acidic residues" evidence="1">
    <location>
        <begin position="179"/>
        <end position="193"/>
    </location>
</feature>
<name>A0ABN8VPZ6_SACEU</name>
<evidence type="ECO:0000313" key="3">
    <source>
        <dbReference type="EMBL" id="CAI2000625.1"/>
    </source>
</evidence>
<feature type="domain" description="Pyridoxamine 5'-phosphate oxidase Alr4036 family FMN-binding" evidence="2">
    <location>
        <begin position="5"/>
        <end position="115"/>
    </location>
</feature>
<dbReference type="EMBL" id="OX291497">
    <property type="protein sequence ID" value="CAI2000625.1"/>
    <property type="molecule type" value="Genomic_DNA"/>
</dbReference>